<reference evidence="3" key="1">
    <citation type="journal article" date="2019" name="Int. J. Syst. Evol. Microbiol.">
        <title>The Global Catalogue of Microorganisms (GCM) 10K type strain sequencing project: providing services to taxonomists for standard genome sequencing and annotation.</title>
        <authorList>
            <consortium name="The Broad Institute Genomics Platform"/>
            <consortium name="The Broad Institute Genome Sequencing Center for Infectious Disease"/>
            <person name="Wu L."/>
            <person name="Ma J."/>
        </authorList>
    </citation>
    <scope>NUCLEOTIDE SEQUENCE [LARGE SCALE GENOMIC DNA]</scope>
    <source>
        <strain evidence="3">JCM 3399</strain>
    </source>
</reference>
<dbReference type="PANTHER" id="PTHR22642">
    <property type="entry name" value="IMIDAZOLONEPROPIONASE"/>
    <property type="match status" value="1"/>
</dbReference>
<feature type="domain" description="Amidohydrolase 3" evidence="1">
    <location>
        <begin position="55"/>
        <end position="531"/>
    </location>
</feature>
<dbReference type="InterPro" id="IPR011059">
    <property type="entry name" value="Metal-dep_hydrolase_composite"/>
</dbReference>
<dbReference type="CDD" id="cd01300">
    <property type="entry name" value="YtcJ_like"/>
    <property type="match status" value="1"/>
</dbReference>
<dbReference type="InterPro" id="IPR033932">
    <property type="entry name" value="YtcJ-like"/>
</dbReference>
<name>A0ABQ2VH56_9ACTN</name>
<accession>A0ABQ2VH56</accession>
<comment type="caution">
    <text evidence="2">The sequence shown here is derived from an EMBL/GenBank/DDBJ whole genome shotgun (WGS) entry which is preliminary data.</text>
</comment>
<protein>
    <submittedName>
        <fullName evidence="2">Amidohydrolase</fullName>
    </submittedName>
</protein>
<organism evidence="2 3">
    <name type="scientific">Streptomyces albospinus</name>
    <dbReference type="NCBI Taxonomy" id="285515"/>
    <lineage>
        <taxon>Bacteria</taxon>
        <taxon>Bacillati</taxon>
        <taxon>Actinomycetota</taxon>
        <taxon>Actinomycetes</taxon>
        <taxon>Kitasatosporales</taxon>
        <taxon>Streptomycetaceae</taxon>
        <taxon>Streptomyces</taxon>
    </lineage>
</organism>
<dbReference type="Gene3D" id="2.30.40.10">
    <property type="entry name" value="Urease, subunit C, domain 1"/>
    <property type="match status" value="1"/>
</dbReference>
<dbReference type="InterPro" id="IPR013108">
    <property type="entry name" value="Amidohydro_3"/>
</dbReference>
<dbReference type="EMBL" id="BMRP01000022">
    <property type="protein sequence ID" value="GGU82118.1"/>
    <property type="molecule type" value="Genomic_DNA"/>
</dbReference>
<evidence type="ECO:0000259" key="1">
    <source>
        <dbReference type="Pfam" id="PF07969"/>
    </source>
</evidence>
<dbReference type="Gene3D" id="3.20.20.140">
    <property type="entry name" value="Metal-dependent hydrolases"/>
    <property type="match status" value="1"/>
</dbReference>
<proteinExistence type="predicted"/>
<dbReference type="RefSeq" id="WP_189304360.1">
    <property type="nucleotide sequence ID" value="NZ_BMRP01000022.1"/>
</dbReference>
<sequence length="539" mass="58168">MTDHGADLVIRAGAVHTLVPGQAPQRALAVRGDRITALSPDPNGLDHWVGARTTVHDLPGATVLPAFDDTHTHLIFAAHGMHDVPVHRARTIPELLDLIRQRARTTPEGEWIRTTTNWQELNLVERRMPTAVELDRATDRHPVLVKRGGHNDVVNTYALRLAGITGDTPVPPGGVIGRDADGRLDGRLIDNALPLVERLFPAPDLAQRIDGLRLASSRYAATGIGTVRDCAVTPDDYAALLAAREAGALSTRVRALISALGMTSAAQVGELLDVMEDWRYGSDPWLRVWGVKFGFDGGLEAGATEEPYACDHGFSGTLTWEPDTLAEAVEAVVRRGWRVGTHAYGDRAVRILLDVYERVLDRNSGLPAGTLVMEHGGLAGHEQRARAVALGIPVTIQQPLLHDTAEVEEGYWGPERVARLFPARGWLDQGAQVSAGSDFPVGQFGAMRSVWGMTTRQTVIGVKGPEHAITYDEALTLHTTHAARLCGEENLRGTLAPGRLADLTVWDQDPARCPGDTLRDLSPTHTFVGGLLVSPAAAQ</sequence>
<gene>
    <name evidence="2" type="ORF">GCM10010211_55110</name>
</gene>
<dbReference type="Gene3D" id="3.10.310.70">
    <property type="match status" value="1"/>
</dbReference>
<evidence type="ECO:0000313" key="2">
    <source>
        <dbReference type="EMBL" id="GGU82118.1"/>
    </source>
</evidence>
<dbReference type="Pfam" id="PF07969">
    <property type="entry name" value="Amidohydro_3"/>
    <property type="match status" value="1"/>
</dbReference>
<dbReference type="Proteomes" id="UP000654471">
    <property type="component" value="Unassembled WGS sequence"/>
</dbReference>
<dbReference type="SUPFAM" id="SSF51556">
    <property type="entry name" value="Metallo-dependent hydrolases"/>
    <property type="match status" value="1"/>
</dbReference>
<dbReference type="PANTHER" id="PTHR22642:SF2">
    <property type="entry name" value="PROTEIN LONG AFTER FAR-RED 3"/>
    <property type="match status" value="1"/>
</dbReference>
<evidence type="ECO:0000313" key="3">
    <source>
        <dbReference type="Proteomes" id="UP000654471"/>
    </source>
</evidence>
<dbReference type="InterPro" id="IPR032466">
    <property type="entry name" value="Metal_Hydrolase"/>
</dbReference>
<keyword evidence="3" id="KW-1185">Reference proteome</keyword>
<dbReference type="SUPFAM" id="SSF51338">
    <property type="entry name" value="Composite domain of metallo-dependent hydrolases"/>
    <property type="match status" value="1"/>
</dbReference>